<dbReference type="EMBL" id="JBEUKS010000016">
    <property type="protein sequence ID" value="MFC1443342.1"/>
    <property type="molecule type" value="Genomic_DNA"/>
</dbReference>
<sequence length="265" mass="28380">MAVRVRPGTAPGIARLDEGVRAMTGGRGRPERPERPEPVGGVGPLESADDSSTMPAELQVNEPTEFGVERRLSSWWHGLGRPLRRGLLTAAILAAAGALALATVGDIPRHRPQAGQTRGPVPWPAQITDVHYAGMAPGNDPRSSRFAFLLSFVDRDSDPVTIHHIAQPYAGLQVTTEDPLPIVVLPAETRIVLVLADVRDCARTPARDQLPFVDVTLSNLRAIQTQSEILGENYGDDLSREIDVRCGRTPASLPPVPSTVVTSPG</sequence>
<evidence type="ECO:0000313" key="3">
    <source>
        <dbReference type="Proteomes" id="UP001592581"/>
    </source>
</evidence>
<protein>
    <recommendedName>
        <fullName evidence="4">Tat pathway signal sequence domain protein</fullName>
    </recommendedName>
</protein>
<dbReference type="Proteomes" id="UP001592581">
    <property type="component" value="Unassembled WGS sequence"/>
</dbReference>
<organism evidence="2 3">
    <name type="scientific">Streptacidiphilus jeojiensis</name>
    <dbReference type="NCBI Taxonomy" id="3229225"/>
    <lineage>
        <taxon>Bacteria</taxon>
        <taxon>Bacillati</taxon>
        <taxon>Actinomycetota</taxon>
        <taxon>Actinomycetes</taxon>
        <taxon>Kitasatosporales</taxon>
        <taxon>Streptomycetaceae</taxon>
        <taxon>Streptacidiphilus</taxon>
    </lineage>
</organism>
<evidence type="ECO:0008006" key="4">
    <source>
        <dbReference type="Google" id="ProtNLM"/>
    </source>
</evidence>
<gene>
    <name evidence="2" type="ORF">ABUW04_34395</name>
</gene>
<keyword evidence="3" id="KW-1185">Reference proteome</keyword>
<name>A0ABV6XZ13_9ACTN</name>
<proteinExistence type="predicted"/>
<feature type="region of interest" description="Disordered" evidence="1">
    <location>
        <begin position="1"/>
        <end position="57"/>
    </location>
</feature>
<evidence type="ECO:0000256" key="1">
    <source>
        <dbReference type="SAM" id="MobiDB-lite"/>
    </source>
</evidence>
<feature type="compositionally biased region" description="Basic and acidic residues" evidence="1">
    <location>
        <begin position="28"/>
        <end position="37"/>
    </location>
</feature>
<evidence type="ECO:0000313" key="2">
    <source>
        <dbReference type="EMBL" id="MFC1443342.1"/>
    </source>
</evidence>
<accession>A0ABV6XZ13</accession>
<reference evidence="2 3" key="1">
    <citation type="submission" date="2024-06" db="EMBL/GenBank/DDBJ databases">
        <authorList>
            <person name="Lee S.D."/>
        </authorList>
    </citation>
    <scope>NUCLEOTIDE SEQUENCE [LARGE SCALE GENOMIC DNA]</scope>
    <source>
        <strain evidence="2 3">N1-10</strain>
    </source>
</reference>
<dbReference type="RefSeq" id="WP_380568340.1">
    <property type="nucleotide sequence ID" value="NZ_JBEUKS010000016.1"/>
</dbReference>
<comment type="caution">
    <text evidence="2">The sequence shown here is derived from an EMBL/GenBank/DDBJ whole genome shotgun (WGS) entry which is preliminary data.</text>
</comment>